<evidence type="ECO:0000313" key="3">
    <source>
        <dbReference type="Proteomes" id="UP000246635"/>
    </source>
</evidence>
<proteinExistence type="predicted"/>
<dbReference type="EMBL" id="QGTQ01000012">
    <property type="protein sequence ID" value="PWW00796.1"/>
    <property type="molecule type" value="Genomic_DNA"/>
</dbReference>
<accession>A0A2V2YSF3</accession>
<dbReference type="Proteomes" id="UP000246635">
    <property type="component" value="Unassembled WGS sequence"/>
</dbReference>
<keyword evidence="2" id="KW-0378">Hydrolase</keyword>
<evidence type="ECO:0000313" key="2">
    <source>
        <dbReference type="EMBL" id="PWW00796.1"/>
    </source>
</evidence>
<evidence type="ECO:0000256" key="1">
    <source>
        <dbReference type="SAM" id="Phobius"/>
    </source>
</evidence>
<feature type="transmembrane region" description="Helical" evidence="1">
    <location>
        <begin position="142"/>
        <end position="160"/>
    </location>
</feature>
<comment type="caution">
    <text evidence="2">The sequence shown here is derived from an EMBL/GenBank/DDBJ whole genome shotgun (WGS) entry which is preliminary data.</text>
</comment>
<name>A0A2V2YSF3_9BACL</name>
<dbReference type="Pfam" id="PF04307">
    <property type="entry name" value="YdjM"/>
    <property type="match status" value="1"/>
</dbReference>
<feature type="transmembrane region" description="Helical" evidence="1">
    <location>
        <begin position="32"/>
        <end position="49"/>
    </location>
</feature>
<reference evidence="2 3" key="1">
    <citation type="submission" date="2018-05" db="EMBL/GenBank/DDBJ databases">
        <title>Genomic Encyclopedia of Type Strains, Phase III (KMG-III): the genomes of soil and plant-associated and newly described type strains.</title>
        <authorList>
            <person name="Whitman W."/>
        </authorList>
    </citation>
    <scope>NUCLEOTIDE SEQUENCE [LARGE SCALE GENOMIC DNA]</scope>
    <source>
        <strain evidence="2 3">CECT 5696</strain>
    </source>
</reference>
<gene>
    <name evidence="2" type="ORF">DFQ01_112149</name>
</gene>
<keyword evidence="1" id="KW-0812">Transmembrane</keyword>
<dbReference type="AlphaFoldDB" id="A0A2V2YSF3"/>
<dbReference type="GO" id="GO:0016787">
    <property type="term" value="F:hydrolase activity"/>
    <property type="evidence" value="ECO:0007669"/>
    <property type="project" value="UniProtKB-KW"/>
</dbReference>
<keyword evidence="1" id="KW-0472">Membrane</keyword>
<dbReference type="InterPro" id="IPR007404">
    <property type="entry name" value="YdjM-like"/>
</dbReference>
<organism evidence="2 3">
    <name type="scientific">Paenibacillus cellulosilyticus</name>
    <dbReference type="NCBI Taxonomy" id="375489"/>
    <lineage>
        <taxon>Bacteria</taxon>
        <taxon>Bacillati</taxon>
        <taxon>Bacillota</taxon>
        <taxon>Bacilli</taxon>
        <taxon>Bacillales</taxon>
        <taxon>Paenibacillaceae</taxon>
        <taxon>Paenibacillus</taxon>
    </lineage>
</organism>
<feature type="transmembrane region" description="Helical" evidence="1">
    <location>
        <begin position="6"/>
        <end position="25"/>
    </location>
</feature>
<keyword evidence="3" id="KW-1185">Reference proteome</keyword>
<protein>
    <submittedName>
        <fullName evidence="2">LexA-binding, inner membrane-associated putative hydrolase</fullName>
    </submittedName>
</protein>
<sequence>MYFFGQAFAPWNIVLAGLVGVVSFMPKRSLRNIVMILIGVGLIAFGHTFMPWNMIAGSLLIICALMPHRRLTHSVYAVVGWTALLYLATLDYGNTIWIAGVLSYLLNLLADTLTNRGIRPIPPLDWRLKINLMSTGTATGKIVESGFILLTFAIVFFVFFRHMPIM</sequence>
<keyword evidence="1" id="KW-1133">Transmembrane helix</keyword>